<comment type="similarity">
    <text evidence="2 10 12">Belongs to the GrpE family.</text>
</comment>
<comment type="subunit">
    <text evidence="3 10">Homodimer.</text>
</comment>
<evidence type="ECO:0000256" key="4">
    <source>
        <dbReference type="ARBA" id="ARBA00022490"/>
    </source>
</evidence>
<evidence type="ECO:0000256" key="1">
    <source>
        <dbReference type="ARBA" id="ARBA00004496"/>
    </source>
</evidence>
<comment type="caution">
    <text evidence="14">The sequence shown here is derived from an EMBL/GenBank/DDBJ whole genome shotgun (WGS) entry which is preliminary data.</text>
</comment>
<keyword evidence="6 10" id="KW-0143">Chaperone</keyword>
<protein>
    <recommendedName>
        <fullName evidence="8 10">Protein GrpE</fullName>
    </recommendedName>
    <alternativeName>
        <fullName evidence="9 10">HSP-70 cofactor</fullName>
    </alternativeName>
</protein>
<evidence type="ECO:0000256" key="3">
    <source>
        <dbReference type="ARBA" id="ARBA00011738"/>
    </source>
</evidence>
<dbReference type="CDD" id="cd00446">
    <property type="entry name" value="GrpE"/>
    <property type="match status" value="1"/>
</dbReference>
<dbReference type="SUPFAM" id="SSF58014">
    <property type="entry name" value="Coiled-coil domain of nucleotide exchange factor GrpE"/>
    <property type="match status" value="1"/>
</dbReference>
<dbReference type="EMBL" id="MNUO01000051">
    <property type="protein sequence ID" value="OIN97361.1"/>
    <property type="molecule type" value="Genomic_DNA"/>
</dbReference>
<dbReference type="HAMAP" id="MF_01151">
    <property type="entry name" value="GrpE"/>
    <property type="match status" value="1"/>
</dbReference>
<evidence type="ECO:0000256" key="5">
    <source>
        <dbReference type="ARBA" id="ARBA00023016"/>
    </source>
</evidence>
<evidence type="ECO:0000256" key="11">
    <source>
        <dbReference type="RuleBase" id="RU000639"/>
    </source>
</evidence>
<evidence type="ECO:0000313" key="15">
    <source>
        <dbReference type="Proteomes" id="UP000182278"/>
    </source>
</evidence>
<comment type="subcellular location">
    <subcellularLocation>
        <location evidence="1 10">Cytoplasm</location>
    </subcellularLocation>
</comment>
<evidence type="ECO:0000256" key="9">
    <source>
        <dbReference type="ARBA" id="ARBA00076414"/>
    </source>
</evidence>
<dbReference type="GO" id="GO:0000774">
    <property type="term" value="F:adenyl-nucleotide exchange factor activity"/>
    <property type="evidence" value="ECO:0007669"/>
    <property type="project" value="InterPro"/>
</dbReference>
<dbReference type="Pfam" id="PF01025">
    <property type="entry name" value="GrpE"/>
    <property type="match status" value="1"/>
</dbReference>
<dbReference type="Proteomes" id="UP000182278">
    <property type="component" value="Unassembled WGS sequence"/>
</dbReference>
<evidence type="ECO:0000256" key="6">
    <source>
        <dbReference type="ARBA" id="ARBA00023186"/>
    </source>
</evidence>
<dbReference type="PRINTS" id="PR00773">
    <property type="entry name" value="GRPEPROTEIN"/>
</dbReference>
<gene>
    <name evidence="10" type="primary">grpE</name>
    <name evidence="14" type="ORF">AUJ66_03595</name>
</gene>
<dbReference type="STRING" id="1817893.AUJ66_03595"/>
<evidence type="ECO:0000256" key="7">
    <source>
        <dbReference type="ARBA" id="ARBA00053401"/>
    </source>
</evidence>
<dbReference type="Gene3D" id="3.90.20.20">
    <property type="match status" value="1"/>
</dbReference>
<dbReference type="AlphaFoldDB" id="A0A1J4SD30"/>
<organism evidence="14 15">
    <name type="scientific">Candidatus Desantisbacteria bacterium CG1_02_38_46</name>
    <dbReference type="NCBI Taxonomy" id="1817893"/>
    <lineage>
        <taxon>Bacteria</taxon>
        <taxon>Candidatus Desantisiibacteriota</taxon>
    </lineage>
</organism>
<evidence type="ECO:0000256" key="12">
    <source>
        <dbReference type="RuleBase" id="RU004478"/>
    </source>
</evidence>
<reference evidence="14 15" key="1">
    <citation type="journal article" date="2016" name="Environ. Microbiol.">
        <title>Genomic resolution of a cold subsurface aquifer community provides metabolic insights for novel microbes adapted to high CO concentrations.</title>
        <authorList>
            <person name="Probst A.J."/>
            <person name="Castelle C.J."/>
            <person name="Singh A."/>
            <person name="Brown C.T."/>
            <person name="Anantharaman K."/>
            <person name="Sharon I."/>
            <person name="Hug L.A."/>
            <person name="Burstein D."/>
            <person name="Emerson J.B."/>
            <person name="Thomas B.C."/>
            <person name="Banfield J.F."/>
        </authorList>
    </citation>
    <scope>NUCLEOTIDE SEQUENCE [LARGE SCALE GENOMIC DNA]</scope>
    <source>
        <strain evidence="14">CG1_02_38_46</strain>
    </source>
</reference>
<comment type="function">
    <text evidence="7 10 11">Participates actively in the response to hyperosmotic and heat shock by preventing the aggregation of stress-denatured proteins, in association with DnaK and GrpE. It is the nucleotide exchange factor for DnaK and may function as a thermosensor. Unfolded proteins bind initially to DnaJ; upon interaction with the DnaJ-bound protein, DnaK hydrolyzes its bound ATP, resulting in the formation of a stable complex. GrpE releases ADP from DnaK; ATP binding to DnaK triggers the release of the substrate protein, thus completing the reaction cycle. Several rounds of ATP-dependent interactions between DnaJ, DnaK and GrpE are required for fully efficient folding.</text>
</comment>
<evidence type="ECO:0000256" key="10">
    <source>
        <dbReference type="HAMAP-Rule" id="MF_01151"/>
    </source>
</evidence>
<dbReference type="FunFam" id="2.30.22.10:FF:000001">
    <property type="entry name" value="Protein GrpE"/>
    <property type="match status" value="1"/>
</dbReference>
<dbReference type="PROSITE" id="PS01071">
    <property type="entry name" value="GRPE"/>
    <property type="match status" value="1"/>
</dbReference>
<keyword evidence="13" id="KW-0175">Coiled coil</keyword>
<keyword evidence="4 10" id="KW-0963">Cytoplasm</keyword>
<dbReference type="GO" id="GO:0042803">
    <property type="term" value="F:protein homodimerization activity"/>
    <property type="evidence" value="ECO:0007669"/>
    <property type="project" value="InterPro"/>
</dbReference>
<dbReference type="PANTHER" id="PTHR21237:SF23">
    <property type="entry name" value="GRPE PROTEIN HOMOLOG, MITOCHONDRIAL"/>
    <property type="match status" value="1"/>
</dbReference>
<dbReference type="InterPro" id="IPR000740">
    <property type="entry name" value="GrpE"/>
</dbReference>
<evidence type="ECO:0000256" key="13">
    <source>
        <dbReference type="SAM" id="Coils"/>
    </source>
</evidence>
<accession>A0A1J4SD30</accession>
<sequence>MNKDISKDISGKAGLAFSLKQAIENCFKELEEKNNICKEYLNHLVRLKAEFENYKKRVERERQEYIKFANEQLLLHLLPVFDNLKLALENVNLSKNAELINGIKMIFKSLEDILIKNGLSRIESRGNIFDPHMHEAVEFVESDEFPENTVLEEIKEGYVLNGKVIRPARVKISKKPDGAEKRLL</sequence>
<dbReference type="GO" id="GO:0006457">
    <property type="term" value="P:protein folding"/>
    <property type="evidence" value="ECO:0007669"/>
    <property type="project" value="InterPro"/>
</dbReference>
<dbReference type="PANTHER" id="PTHR21237">
    <property type="entry name" value="GRPE PROTEIN"/>
    <property type="match status" value="1"/>
</dbReference>
<dbReference type="InterPro" id="IPR013805">
    <property type="entry name" value="GrpE_CC"/>
</dbReference>
<evidence type="ECO:0000256" key="2">
    <source>
        <dbReference type="ARBA" id="ARBA00009054"/>
    </source>
</evidence>
<dbReference type="GO" id="GO:0051087">
    <property type="term" value="F:protein-folding chaperone binding"/>
    <property type="evidence" value="ECO:0007669"/>
    <property type="project" value="InterPro"/>
</dbReference>
<dbReference type="GO" id="GO:0051082">
    <property type="term" value="F:unfolded protein binding"/>
    <property type="evidence" value="ECO:0007669"/>
    <property type="project" value="TreeGrafter"/>
</dbReference>
<feature type="coiled-coil region" evidence="13">
    <location>
        <begin position="30"/>
        <end position="71"/>
    </location>
</feature>
<evidence type="ECO:0000313" key="14">
    <source>
        <dbReference type="EMBL" id="OIN97361.1"/>
    </source>
</evidence>
<evidence type="ECO:0000256" key="8">
    <source>
        <dbReference type="ARBA" id="ARBA00072274"/>
    </source>
</evidence>
<dbReference type="GO" id="GO:0005737">
    <property type="term" value="C:cytoplasm"/>
    <property type="evidence" value="ECO:0007669"/>
    <property type="project" value="UniProtKB-SubCell"/>
</dbReference>
<dbReference type="Gene3D" id="2.30.22.10">
    <property type="entry name" value="Head domain of nucleotide exchange factor GrpE"/>
    <property type="match status" value="1"/>
</dbReference>
<proteinExistence type="inferred from homology"/>
<dbReference type="InterPro" id="IPR009012">
    <property type="entry name" value="GrpE_head"/>
</dbReference>
<name>A0A1J4SD30_9BACT</name>
<keyword evidence="5 10" id="KW-0346">Stress response</keyword>
<dbReference type="SUPFAM" id="SSF51064">
    <property type="entry name" value="Head domain of nucleotide exchange factor GrpE"/>
    <property type="match status" value="1"/>
</dbReference>